<dbReference type="Gramene" id="TraesLDM7A03G04026250.1">
    <property type="protein sequence ID" value="TraesLDM7A03G04026250.1.CDS1"/>
    <property type="gene ID" value="TraesLDM7A03G04026250"/>
</dbReference>
<evidence type="ECO:0000313" key="3">
    <source>
        <dbReference type="Proteomes" id="UP000019116"/>
    </source>
</evidence>
<name>A0A3B6RS43_WHEAT</name>
<protein>
    <submittedName>
        <fullName evidence="2">Uncharacterized protein</fullName>
    </submittedName>
</protein>
<dbReference type="EnsemblPlants" id="TraesCS7A02G525314.1">
    <property type="protein sequence ID" value="TraesCS7A02G525314.1.cds1"/>
    <property type="gene ID" value="TraesCS7A02G525314"/>
</dbReference>
<dbReference type="Gramene" id="TraesJUL7A03G04059850.1">
    <property type="protein sequence ID" value="TraesJUL7A03G04059850.1.CDS1"/>
    <property type="gene ID" value="TraesJUL7A03G04059850"/>
</dbReference>
<dbReference type="Gramene" id="TraesCS7A03G1277900.1">
    <property type="protein sequence ID" value="TraesCS7A03G1277900.1.CDS1"/>
    <property type="gene ID" value="TraesCS7A03G1277900"/>
</dbReference>
<feature type="chain" id="PRO_5043180267" evidence="1">
    <location>
        <begin position="28"/>
        <end position="101"/>
    </location>
</feature>
<sequence>MFFSTKMCVATIMVLALTLSLQGTVAAGRLFPNSGWDGCPPGTSRKCTGPPRHCPCLPNLRLLDRQDMMAMPKKNSLVLSQLSCPEHQVWVCEGGRCSCEY</sequence>
<keyword evidence="1" id="KW-0732">Signal</keyword>
<evidence type="ECO:0000313" key="2">
    <source>
        <dbReference type="EnsemblPlants" id="TraesCS7A02G525314.1.cds1"/>
    </source>
</evidence>
<dbReference type="Proteomes" id="UP000019116">
    <property type="component" value="Chromosome 7A"/>
</dbReference>
<proteinExistence type="predicted"/>
<keyword evidence="3" id="KW-1185">Reference proteome</keyword>
<evidence type="ECO:0000256" key="1">
    <source>
        <dbReference type="SAM" id="SignalP"/>
    </source>
</evidence>
<dbReference type="Gramene" id="TraesWEE_scaffold_073463_01G000300.1">
    <property type="protein sequence ID" value="TraesWEE_scaffold_073463_01G000300.1"/>
    <property type="gene ID" value="TraesWEE_scaffold_073463_01G000300"/>
</dbReference>
<reference evidence="2" key="2">
    <citation type="submission" date="2018-10" db="UniProtKB">
        <authorList>
            <consortium name="EnsemblPlants"/>
        </authorList>
    </citation>
    <scope>IDENTIFICATION</scope>
</reference>
<accession>A0A3B6RS43</accession>
<dbReference type="Gramene" id="TraesCS7A02G525314.1">
    <property type="protein sequence ID" value="TraesCS7A02G525314.1.cds1"/>
    <property type="gene ID" value="TraesCS7A02G525314"/>
</dbReference>
<reference evidence="2" key="1">
    <citation type="submission" date="2018-08" db="EMBL/GenBank/DDBJ databases">
        <authorList>
            <person name="Rossello M."/>
        </authorList>
    </citation>
    <scope>NUCLEOTIDE SEQUENCE [LARGE SCALE GENOMIC DNA]</scope>
    <source>
        <strain evidence="2">cv. Chinese Spring</strain>
    </source>
</reference>
<organism evidence="2">
    <name type="scientific">Triticum aestivum</name>
    <name type="common">Wheat</name>
    <dbReference type="NCBI Taxonomy" id="4565"/>
    <lineage>
        <taxon>Eukaryota</taxon>
        <taxon>Viridiplantae</taxon>
        <taxon>Streptophyta</taxon>
        <taxon>Embryophyta</taxon>
        <taxon>Tracheophyta</taxon>
        <taxon>Spermatophyta</taxon>
        <taxon>Magnoliopsida</taxon>
        <taxon>Liliopsida</taxon>
        <taxon>Poales</taxon>
        <taxon>Poaceae</taxon>
        <taxon>BOP clade</taxon>
        <taxon>Pooideae</taxon>
        <taxon>Triticodae</taxon>
        <taxon>Triticeae</taxon>
        <taxon>Triticinae</taxon>
        <taxon>Triticum</taxon>
    </lineage>
</organism>
<feature type="signal peptide" evidence="1">
    <location>
        <begin position="1"/>
        <end position="27"/>
    </location>
</feature>
<dbReference type="AlphaFoldDB" id="A0A3B6RS43"/>